<sequence>EGCGSGLELLSQELLEEVQEDLASLAEVASRAASSYEQSQPLAEALLRQVAAELQRLENSSCSEDETNKTTANNNNLQQQQQQLATITTRSEDE</sequence>
<feature type="non-terminal residue" evidence="2">
    <location>
        <position position="94"/>
    </location>
</feature>
<reference evidence="2" key="1">
    <citation type="submission" date="2021-02" db="EMBL/GenBank/DDBJ databases">
        <authorList>
            <person name="Dougan E. K."/>
            <person name="Rhodes N."/>
            <person name="Thang M."/>
            <person name="Chan C."/>
        </authorList>
    </citation>
    <scope>NUCLEOTIDE SEQUENCE</scope>
</reference>
<evidence type="ECO:0000256" key="1">
    <source>
        <dbReference type="SAM" id="MobiDB-lite"/>
    </source>
</evidence>
<dbReference type="EMBL" id="CAJNNW010029269">
    <property type="protein sequence ID" value="CAE8699653.1"/>
    <property type="molecule type" value="Genomic_DNA"/>
</dbReference>
<proteinExistence type="predicted"/>
<dbReference type="AlphaFoldDB" id="A0A813KGW1"/>
<evidence type="ECO:0000313" key="3">
    <source>
        <dbReference type="Proteomes" id="UP000626109"/>
    </source>
</evidence>
<comment type="caution">
    <text evidence="2">The sequence shown here is derived from an EMBL/GenBank/DDBJ whole genome shotgun (WGS) entry which is preliminary data.</text>
</comment>
<feature type="region of interest" description="Disordered" evidence="1">
    <location>
        <begin position="59"/>
        <end position="94"/>
    </location>
</feature>
<feature type="non-terminal residue" evidence="2">
    <location>
        <position position="1"/>
    </location>
</feature>
<protein>
    <submittedName>
        <fullName evidence="2">Uncharacterized protein</fullName>
    </submittedName>
</protein>
<feature type="compositionally biased region" description="Low complexity" evidence="1">
    <location>
        <begin position="69"/>
        <end position="94"/>
    </location>
</feature>
<accession>A0A813KGW1</accession>
<dbReference type="Proteomes" id="UP000626109">
    <property type="component" value="Unassembled WGS sequence"/>
</dbReference>
<name>A0A813KGW1_POLGL</name>
<organism evidence="2 3">
    <name type="scientific">Polarella glacialis</name>
    <name type="common">Dinoflagellate</name>
    <dbReference type="NCBI Taxonomy" id="89957"/>
    <lineage>
        <taxon>Eukaryota</taxon>
        <taxon>Sar</taxon>
        <taxon>Alveolata</taxon>
        <taxon>Dinophyceae</taxon>
        <taxon>Suessiales</taxon>
        <taxon>Suessiaceae</taxon>
        <taxon>Polarella</taxon>
    </lineage>
</organism>
<gene>
    <name evidence="2" type="ORF">PGLA2088_LOCUS31262</name>
</gene>
<evidence type="ECO:0000313" key="2">
    <source>
        <dbReference type="EMBL" id="CAE8699653.1"/>
    </source>
</evidence>